<protein>
    <submittedName>
        <fullName evidence="2">Uncharacterized protein</fullName>
    </submittedName>
</protein>
<reference evidence="2 3" key="1">
    <citation type="journal article" date="2018" name="ISME J.">
        <title>Endosymbiont genomes yield clues of tubeworm success.</title>
        <authorList>
            <person name="Li Y."/>
            <person name="Liles M.R."/>
            <person name="Halanych K.M."/>
        </authorList>
    </citation>
    <scope>NUCLEOTIDE SEQUENCE [LARGE SCALE GENOMIC DNA]</scope>
    <source>
        <strain evidence="2">A1422</strain>
    </source>
</reference>
<dbReference type="EMBL" id="QFXD01000141">
    <property type="protein sequence ID" value="RDH90996.1"/>
    <property type="molecule type" value="Genomic_DNA"/>
</dbReference>
<name>A0A370DZB2_9GAMM</name>
<proteinExistence type="predicted"/>
<gene>
    <name evidence="2" type="ORF">DIZ79_07640</name>
</gene>
<feature type="region of interest" description="Disordered" evidence="1">
    <location>
        <begin position="134"/>
        <end position="158"/>
    </location>
</feature>
<evidence type="ECO:0000313" key="3">
    <source>
        <dbReference type="Proteomes" id="UP000255508"/>
    </source>
</evidence>
<evidence type="ECO:0000313" key="2">
    <source>
        <dbReference type="EMBL" id="RDH90996.1"/>
    </source>
</evidence>
<dbReference type="Proteomes" id="UP000255508">
    <property type="component" value="Unassembled WGS sequence"/>
</dbReference>
<evidence type="ECO:0000256" key="1">
    <source>
        <dbReference type="SAM" id="MobiDB-lite"/>
    </source>
</evidence>
<comment type="caution">
    <text evidence="2">The sequence shown here is derived from an EMBL/GenBank/DDBJ whole genome shotgun (WGS) entry which is preliminary data.</text>
</comment>
<sequence length="204" mass="23741">MAFQPSRAPMGYRPQVRQHMPQPRFRPMNVSPLQRDYRALTQSTLPAANTQHRPAVNKRATVVGKSTASRKMDRYQPYQRYAFRPVNRAVGQPAARMPVLSNRRIEPPVLRNRYPQRDYAPSISARRQAFNSNPYPSSFRKWREPHADNTGISRRANEPRYPGAYQAVDQDWYQIERSPYAVDGFDSSPTMSQVDYIDHFPLME</sequence>
<dbReference type="AlphaFoldDB" id="A0A370DZB2"/>
<accession>A0A370DZB2</accession>
<organism evidence="2 3">
    <name type="scientific">endosymbiont of Lamellibrachia luymesi</name>
    <dbReference type="NCBI Taxonomy" id="2200907"/>
    <lineage>
        <taxon>Bacteria</taxon>
        <taxon>Pseudomonadati</taxon>
        <taxon>Pseudomonadota</taxon>
        <taxon>Gammaproteobacteria</taxon>
        <taxon>sulfur-oxidizing symbionts</taxon>
    </lineage>
</organism>